<keyword evidence="4" id="KW-1185">Reference proteome</keyword>
<accession>A0A850NRX8</accession>
<feature type="chain" id="PRO_5036418691" evidence="1">
    <location>
        <begin position="23"/>
        <end position="328"/>
    </location>
</feature>
<reference evidence="2 4" key="2">
    <citation type="submission" date="2020-08" db="EMBL/GenBank/DDBJ databases">
        <title>Genomic Encyclopedia of Type Strains, Phase III (KMG-III): the genomes of soil and plant-associated and newly described type strains.</title>
        <authorList>
            <person name="Whitman W."/>
        </authorList>
    </citation>
    <scope>NUCLEOTIDE SEQUENCE [LARGE SCALE GENOMIC DNA]</scope>
    <source>
        <strain evidence="2 4">CECT 8088</strain>
    </source>
</reference>
<dbReference type="InterPro" id="IPR021109">
    <property type="entry name" value="Peptidase_aspartic_dom_sf"/>
</dbReference>
<sequence length="328" mass="35103">MSALPVLLSRLGVLGLSLLACGCTEPDVSAVRATTAPGEAPCMLAGTQIPLLGGPGDSPLVAVTLHGQPAAMFFSPGFAPVLFRRNGGLWFPHGRTTDLQTQDGGYNTVWDTHLRDFAIGPLEPAPIDGLVLPGRETRSVDGRPIIGVVGRDALVDDAVVDLDIPRRRVVLAVLRKPRCPAYRRLLDGSPMQMRRDLLSVMVSVNGHAVRAVLEPDLPVSVIPTPLAAGLGVADEGGHSVRTEYGARVRGRRERVALLAIGETRLHDVAFDVEDGVDQVMLGLDIFARGEAVFDFEAGQFWFHLLTDHAPPPTGLHFNETRVAHAAVQ</sequence>
<dbReference type="GO" id="GO:0008233">
    <property type="term" value="F:peptidase activity"/>
    <property type="evidence" value="ECO:0007669"/>
    <property type="project" value="UniProtKB-KW"/>
</dbReference>
<evidence type="ECO:0000313" key="3">
    <source>
        <dbReference type="EMBL" id="NVN29688.1"/>
    </source>
</evidence>
<dbReference type="AlphaFoldDB" id="A0A850NRX8"/>
<dbReference type="GO" id="GO:0006508">
    <property type="term" value="P:proteolysis"/>
    <property type="evidence" value="ECO:0007669"/>
    <property type="project" value="UniProtKB-KW"/>
</dbReference>
<dbReference type="Gene3D" id="2.40.70.10">
    <property type="entry name" value="Acid Proteases"/>
    <property type="match status" value="1"/>
</dbReference>
<evidence type="ECO:0000313" key="5">
    <source>
        <dbReference type="Proteomes" id="UP000565205"/>
    </source>
</evidence>
<evidence type="ECO:0000313" key="4">
    <source>
        <dbReference type="Proteomes" id="UP000557688"/>
    </source>
</evidence>
<dbReference type="RefSeq" id="WP_176622596.1">
    <property type="nucleotide sequence ID" value="NZ_JABXXQ010000058.1"/>
</dbReference>
<protein>
    <submittedName>
        <fullName evidence="3">Retroviral-like aspartic protease family protein</fullName>
    </submittedName>
</protein>
<keyword evidence="3" id="KW-0378">Hydrolase</keyword>
<comment type="caution">
    <text evidence="3">The sequence shown here is derived from an EMBL/GenBank/DDBJ whole genome shotgun (WGS) entry which is preliminary data.</text>
</comment>
<dbReference type="Pfam" id="PF13650">
    <property type="entry name" value="Asp_protease_2"/>
    <property type="match status" value="1"/>
</dbReference>
<dbReference type="EMBL" id="JABXXQ010000058">
    <property type="protein sequence ID" value="NVN29688.1"/>
    <property type="molecule type" value="Genomic_DNA"/>
</dbReference>
<dbReference type="Proteomes" id="UP000565205">
    <property type="component" value="Unassembled WGS sequence"/>
</dbReference>
<organism evidence="3 5">
    <name type="scientific">Endobacter medicaginis</name>
    <dbReference type="NCBI Taxonomy" id="1181271"/>
    <lineage>
        <taxon>Bacteria</taxon>
        <taxon>Pseudomonadati</taxon>
        <taxon>Pseudomonadota</taxon>
        <taxon>Alphaproteobacteria</taxon>
        <taxon>Acetobacterales</taxon>
        <taxon>Acetobacteraceae</taxon>
        <taxon>Endobacter</taxon>
    </lineage>
</organism>
<keyword evidence="1" id="KW-0732">Signal</keyword>
<dbReference type="EMBL" id="JACHXV010000006">
    <property type="protein sequence ID" value="MBB3174114.1"/>
    <property type="molecule type" value="Genomic_DNA"/>
</dbReference>
<proteinExistence type="predicted"/>
<name>A0A850NRX8_9PROT</name>
<evidence type="ECO:0000256" key="1">
    <source>
        <dbReference type="SAM" id="SignalP"/>
    </source>
</evidence>
<gene>
    <name evidence="2" type="ORF">FHR90_001950</name>
    <name evidence="3" type="ORF">HUK83_04965</name>
</gene>
<keyword evidence="3" id="KW-0645">Protease</keyword>
<feature type="signal peptide" evidence="1">
    <location>
        <begin position="1"/>
        <end position="22"/>
    </location>
</feature>
<evidence type="ECO:0000313" key="2">
    <source>
        <dbReference type="EMBL" id="MBB3174114.1"/>
    </source>
</evidence>
<reference evidence="3 5" key="1">
    <citation type="submission" date="2020-06" db="EMBL/GenBank/DDBJ databases">
        <title>Description of novel acetic acid bacteria.</title>
        <authorList>
            <person name="Sombolestani A."/>
        </authorList>
    </citation>
    <scope>NUCLEOTIDE SEQUENCE [LARGE SCALE GENOMIC DNA]</scope>
    <source>
        <strain evidence="3 5">LMG 26838</strain>
    </source>
</reference>
<dbReference type="Proteomes" id="UP000557688">
    <property type="component" value="Unassembled WGS sequence"/>
</dbReference>